<keyword evidence="2" id="KW-0472">Membrane</keyword>
<proteinExistence type="predicted"/>
<evidence type="ECO:0000313" key="4">
    <source>
        <dbReference type="Proteomes" id="UP000231503"/>
    </source>
</evidence>
<comment type="caution">
    <text evidence="3">The sequence shown here is derived from an EMBL/GenBank/DDBJ whole genome shotgun (WGS) entry which is preliminary data.</text>
</comment>
<keyword evidence="2" id="KW-1133">Transmembrane helix</keyword>
<dbReference type="EMBL" id="PFCO01000008">
    <property type="protein sequence ID" value="PIR69350.1"/>
    <property type="molecule type" value="Genomic_DNA"/>
</dbReference>
<name>A0A2H0TCR5_9BACT</name>
<feature type="transmembrane region" description="Helical" evidence="2">
    <location>
        <begin position="6"/>
        <end position="27"/>
    </location>
</feature>
<dbReference type="AlphaFoldDB" id="A0A2H0TCR5"/>
<keyword evidence="2" id="KW-0812">Transmembrane</keyword>
<gene>
    <name evidence="3" type="ORF">COU47_03195</name>
</gene>
<evidence type="ECO:0000256" key="2">
    <source>
        <dbReference type="SAM" id="Phobius"/>
    </source>
</evidence>
<protein>
    <recommendedName>
        <fullName evidence="5">Transmembrane protein</fullName>
    </recommendedName>
</protein>
<dbReference type="Proteomes" id="UP000231503">
    <property type="component" value="Unassembled WGS sequence"/>
</dbReference>
<evidence type="ECO:0008006" key="5">
    <source>
        <dbReference type="Google" id="ProtNLM"/>
    </source>
</evidence>
<reference evidence="4" key="1">
    <citation type="submission" date="2017-09" db="EMBL/GenBank/DDBJ databases">
        <title>Depth-based differentiation of microbial function through sediment-hosted aquifers and enrichment of novel symbionts in the deep terrestrial subsurface.</title>
        <authorList>
            <person name="Probst A.J."/>
            <person name="Ladd B."/>
            <person name="Jarett J.K."/>
            <person name="Geller-Mcgrath D.E."/>
            <person name="Sieber C.M.K."/>
            <person name="Emerson J.B."/>
            <person name="Anantharaman K."/>
            <person name="Thomas B.C."/>
            <person name="Malmstrom R."/>
            <person name="Stieglmeier M."/>
            <person name="Klingl A."/>
            <person name="Woyke T."/>
            <person name="Ryan C.M."/>
            <person name="Banfield J.F."/>
        </authorList>
    </citation>
    <scope>NUCLEOTIDE SEQUENCE [LARGE SCALE GENOMIC DNA]</scope>
</reference>
<organism evidence="3 4">
    <name type="scientific">Candidatus Niyogibacteria bacterium CG10_big_fil_rev_8_21_14_0_10_46_36</name>
    <dbReference type="NCBI Taxonomy" id="1974726"/>
    <lineage>
        <taxon>Bacteria</taxon>
        <taxon>Candidatus Niyogiibacteriota</taxon>
    </lineage>
</organism>
<evidence type="ECO:0000313" key="3">
    <source>
        <dbReference type="EMBL" id="PIR69350.1"/>
    </source>
</evidence>
<feature type="region of interest" description="Disordered" evidence="1">
    <location>
        <begin position="54"/>
        <end position="79"/>
    </location>
</feature>
<feature type="compositionally biased region" description="Basic and acidic residues" evidence="1">
    <location>
        <begin position="54"/>
        <end position="69"/>
    </location>
</feature>
<accession>A0A2H0TCR5</accession>
<sequence length="79" mass="9261">MRVDVVVFVLFIFVIVFAFMTLVLVFASNYDKIMNAIPPTYPYGYAWKPKRTSSRDFHEQIKDIMEPKPRRSGGTRPPY</sequence>
<evidence type="ECO:0000256" key="1">
    <source>
        <dbReference type="SAM" id="MobiDB-lite"/>
    </source>
</evidence>